<accession>A0A9Q1BVT1</accession>
<dbReference type="AlphaFoldDB" id="A0A9Q1BVT1"/>
<organism evidence="1 2">
    <name type="scientific">Holothuria leucospilota</name>
    <name type="common">Black long sea cucumber</name>
    <name type="synonym">Mertensiothuria leucospilota</name>
    <dbReference type="NCBI Taxonomy" id="206669"/>
    <lineage>
        <taxon>Eukaryota</taxon>
        <taxon>Metazoa</taxon>
        <taxon>Echinodermata</taxon>
        <taxon>Eleutherozoa</taxon>
        <taxon>Echinozoa</taxon>
        <taxon>Holothuroidea</taxon>
        <taxon>Aspidochirotacea</taxon>
        <taxon>Aspidochirotida</taxon>
        <taxon>Holothuriidae</taxon>
        <taxon>Holothuria</taxon>
    </lineage>
</organism>
<evidence type="ECO:0000313" key="2">
    <source>
        <dbReference type="Proteomes" id="UP001152320"/>
    </source>
</evidence>
<protein>
    <submittedName>
        <fullName evidence="1">Uncharacterized protein</fullName>
    </submittedName>
</protein>
<dbReference type="Proteomes" id="UP001152320">
    <property type="component" value="Chromosome 10"/>
</dbReference>
<gene>
    <name evidence="1" type="ORF">HOLleu_20982</name>
</gene>
<dbReference type="OrthoDB" id="10055784at2759"/>
<evidence type="ECO:0000313" key="1">
    <source>
        <dbReference type="EMBL" id="KAJ8034233.1"/>
    </source>
</evidence>
<name>A0A9Q1BVT1_HOLLE</name>
<reference evidence="1" key="1">
    <citation type="submission" date="2021-10" db="EMBL/GenBank/DDBJ databases">
        <title>Tropical sea cucumber genome reveals ecological adaptation and Cuvierian tubules defense mechanism.</title>
        <authorList>
            <person name="Chen T."/>
        </authorList>
    </citation>
    <scope>NUCLEOTIDE SEQUENCE</scope>
    <source>
        <strain evidence="1">Nanhai2018</strain>
        <tissue evidence="1">Muscle</tissue>
    </source>
</reference>
<comment type="caution">
    <text evidence="1">The sequence shown here is derived from an EMBL/GenBank/DDBJ whole genome shotgun (WGS) entry which is preliminary data.</text>
</comment>
<proteinExistence type="predicted"/>
<sequence length="114" mass="12969">MNRETGKLSVDKVRDSEIALIKQARKDEFSNKIECLKKGKGVNVRSHLSALYPRLDKDGVVRGTGRLSLNDSIYPIVLPRRHVITKLIVKNYHELGITLQVSTIPLQWCLRDFG</sequence>
<dbReference type="EMBL" id="JAIZAY010000010">
    <property type="protein sequence ID" value="KAJ8034233.1"/>
    <property type="molecule type" value="Genomic_DNA"/>
</dbReference>
<keyword evidence="2" id="KW-1185">Reference proteome</keyword>